<protein>
    <submittedName>
        <fullName evidence="2">HlyD family efflux transporter periplasmic adaptor subunit</fullName>
    </submittedName>
</protein>
<gene>
    <name evidence="2" type="ORF">SOO65_18290</name>
</gene>
<dbReference type="Gene3D" id="2.40.50.100">
    <property type="match status" value="1"/>
</dbReference>
<name>A0AAX4HN86_9BACT</name>
<keyword evidence="1" id="KW-1133">Transmembrane helix</keyword>
<accession>A0AAX4HN86</accession>
<dbReference type="KEGG" id="psti:SOO65_18290"/>
<dbReference type="PANTHER" id="PTHR30386">
    <property type="entry name" value="MEMBRANE FUSION SUBUNIT OF EMRAB-TOLC MULTIDRUG EFFLUX PUMP"/>
    <property type="match status" value="1"/>
</dbReference>
<dbReference type="SUPFAM" id="SSF111369">
    <property type="entry name" value="HlyD-like secretion proteins"/>
    <property type="match status" value="1"/>
</dbReference>
<evidence type="ECO:0000313" key="2">
    <source>
        <dbReference type="EMBL" id="WPU64647.1"/>
    </source>
</evidence>
<dbReference type="Gene3D" id="1.10.287.470">
    <property type="entry name" value="Helix hairpin bin"/>
    <property type="match status" value="1"/>
</dbReference>
<proteinExistence type="predicted"/>
<dbReference type="PANTHER" id="PTHR30386:SF27">
    <property type="entry name" value="MEMBRANE FUSION PROTEIN (MFP) FAMILY PROTEIN"/>
    <property type="match status" value="1"/>
</dbReference>
<reference evidence="2 3" key="1">
    <citation type="submission" date="2023-11" db="EMBL/GenBank/DDBJ databases">
        <title>Peredibacter starrii A3.12.</title>
        <authorList>
            <person name="Mitchell R.J."/>
        </authorList>
    </citation>
    <scope>NUCLEOTIDE SEQUENCE [LARGE SCALE GENOMIC DNA]</scope>
    <source>
        <strain evidence="2 3">A3.12</strain>
    </source>
</reference>
<keyword evidence="1" id="KW-0472">Membrane</keyword>
<dbReference type="EMBL" id="CP139487">
    <property type="protein sequence ID" value="WPU64647.1"/>
    <property type="molecule type" value="Genomic_DNA"/>
</dbReference>
<dbReference type="AlphaFoldDB" id="A0AAX4HN86"/>
<feature type="transmembrane region" description="Helical" evidence="1">
    <location>
        <begin position="45"/>
        <end position="66"/>
    </location>
</feature>
<dbReference type="Proteomes" id="UP001324634">
    <property type="component" value="Chromosome"/>
</dbReference>
<dbReference type="RefSeq" id="WP_321393819.1">
    <property type="nucleotide sequence ID" value="NZ_CP139487.1"/>
</dbReference>
<evidence type="ECO:0000313" key="3">
    <source>
        <dbReference type="Proteomes" id="UP001324634"/>
    </source>
</evidence>
<organism evidence="2 3">
    <name type="scientific">Peredibacter starrii</name>
    <dbReference type="NCBI Taxonomy" id="28202"/>
    <lineage>
        <taxon>Bacteria</taxon>
        <taxon>Pseudomonadati</taxon>
        <taxon>Bdellovibrionota</taxon>
        <taxon>Bacteriovoracia</taxon>
        <taxon>Bacteriovoracales</taxon>
        <taxon>Bacteriovoracaceae</taxon>
        <taxon>Peredibacter</taxon>
    </lineage>
</organism>
<dbReference type="InterPro" id="IPR050739">
    <property type="entry name" value="MFP"/>
</dbReference>
<sequence length="367" mass="41163">MAKLEKKNTDPVSAYANIPDTYEEIYAETPKKMLQLHDLPEPAKLVTRLIVVFFLFMMVFLIAIPWQQTSDGSGKVMAYLPQDRVQNIHATVTGRIKKWFVKEGSFVKQGDPVMELVDIDPNYMSRLKVEFEAAKSQYEAAQAVVKTAKFDYDRQTDLYNKGISSRKDMEQAIIAYKTAQSEEAQALANFTQMQSRFSRQESQLVLAPTDGTIVRLLVGTSSVVVNQGQVVAIFVPKSSQLSAHIFIRGNDLPLVYEGRKVRLQFEGWPAIQFSGWPSVAVGTFGGVVSFVDQTATPEGLFRVIVLPEKGEKWPESRFIRQGTRVNGWILLNNVALGYELWRQFNGFPPSLDAAPGALETSTQEIPE</sequence>
<evidence type="ECO:0000256" key="1">
    <source>
        <dbReference type="SAM" id="Phobius"/>
    </source>
</evidence>
<keyword evidence="3" id="KW-1185">Reference proteome</keyword>
<keyword evidence="1" id="KW-0812">Transmembrane</keyword>